<sequence length="322" mass="35095">MNRAVTTPTTAPIPAGAAWARPAAPGPGVFRVRPLPGEATASYTTRLAAAYRLPLPHLLDGLGIHLNPGPGSTNGAAPTAELHLNLPAAARLAAHARTPQPHLLRALPRLAPGPHERPAPTSHTPAGPPAAHWQPLEPAHRPVRACTACVLHRSRGTSTAWIHPPDHTPALCTRHQQAADDPRHTAPLDIAALPELTRAHHQHRRAARHPAFTTALTWAATITTRWYDHHQHLTDRWHTRLTRLTTTNPHTQHGPASPTLTCRTLITYPETLTLAATLTRIPPHGLTPNAQARFLHHLADQLEINHLTPATHDPLWTRIHTR</sequence>
<feature type="domain" description="TniQ" evidence="2">
    <location>
        <begin position="30"/>
        <end position="176"/>
    </location>
</feature>
<evidence type="ECO:0000259" key="2">
    <source>
        <dbReference type="Pfam" id="PF06527"/>
    </source>
</evidence>
<reference evidence="3 4" key="3">
    <citation type="journal article" date="2011" name="Nat. Chem. Biol.">
        <title>Reveromycin A biosynthesis uses RevG and RevJ for stereospecific spiroacetal formation.</title>
        <authorList>
            <person name="Takahashi S."/>
            <person name="Toyoda A."/>
            <person name="Sekiyama Y."/>
            <person name="Takagi H."/>
            <person name="Nogawa T."/>
            <person name="Uramoto M."/>
            <person name="Suzuki R."/>
            <person name="Koshino H."/>
            <person name="Kumano T."/>
            <person name="Panthee S."/>
            <person name="Dairi T."/>
            <person name="Ishikawa J."/>
            <person name="Ikeda H."/>
            <person name="Sakaki Y."/>
            <person name="Osada H."/>
        </authorList>
    </citation>
    <scope>NUCLEOTIDE SEQUENCE [LARGE SCALE GENOMIC DNA]</scope>
    <source>
        <strain evidence="3 4">SN-593</strain>
    </source>
</reference>
<protein>
    <recommendedName>
        <fullName evidence="2">TniQ domain-containing protein</fullName>
    </recommendedName>
</protein>
<accession>A0A7U3UMF1</accession>
<proteinExistence type="predicted"/>
<dbReference type="KEGG" id="arev:RVR_17"/>
<reference evidence="3 4" key="1">
    <citation type="journal article" date="2010" name="J. Bacteriol.">
        <title>Biochemical characterization of a novel indole prenyltransferase from Streptomyces sp. SN-593.</title>
        <authorList>
            <person name="Takahashi S."/>
            <person name="Takagi H."/>
            <person name="Toyoda A."/>
            <person name="Uramoto M."/>
            <person name="Nogawa T."/>
            <person name="Ueki M."/>
            <person name="Sakaki Y."/>
            <person name="Osada H."/>
        </authorList>
    </citation>
    <scope>NUCLEOTIDE SEQUENCE [LARGE SCALE GENOMIC DNA]</scope>
    <source>
        <strain evidence="3 4">SN-593</strain>
    </source>
</reference>
<gene>
    <name evidence="3" type="ORF">RVR_17</name>
</gene>
<reference evidence="3 4" key="2">
    <citation type="journal article" date="2011" name="J. Antibiot.">
        <title>Furaquinocins I and J: novel polyketide isoprenoid hybrid compounds from Streptomyces reveromyceticus SN-593.</title>
        <authorList>
            <person name="Panthee S."/>
            <person name="Takahashi S."/>
            <person name="Takagi H."/>
            <person name="Nogawa T."/>
            <person name="Oowada E."/>
            <person name="Uramoto M."/>
            <person name="Osada H."/>
        </authorList>
    </citation>
    <scope>NUCLEOTIDE SEQUENCE [LARGE SCALE GENOMIC DNA]</scope>
    <source>
        <strain evidence="3 4">SN-593</strain>
    </source>
</reference>
<evidence type="ECO:0000256" key="1">
    <source>
        <dbReference type="SAM" id="MobiDB-lite"/>
    </source>
</evidence>
<organism evidence="3 4">
    <name type="scientific">Actinacidiphila reveromycinica</name>
    <dbReference type="NCBI Taxonomy" id="659352"/>
    <lineage>
        <taxon>Bacteria</taxon>
        <taxon>Bacillati</taxon>
        <taxon>Actinomycetota</taxon>
        <taxon>Actinomycetes</taxon>
        <taxon>Kitasatosporales</taxon>
        <taxon>Streptomycetaceae</taxon>
        <taxon>Actinacidiphila</taxon>
    </lineage>
</organism>
<dbReference type="EMBL" id="AP018365">
    <property type="protein sequence ID" value="BBA95237.1"/>
    <property type="molecule type" value="Genomic_DNA"/>
</dbReference>
<dbReference type="Proteomes" id="UP000595703">
    <property type="component" value="Chromosome"/>
</dbReference>
<evidence type="ECO:0000313" key="3">
    <source>
        <dbReference type="EMBL" id="BBA95237.1"/>
    </source>
</evidence>
<reference evidence="3 4" key="4">
    <citation type="journal article" date="2020" name="Sci. Rep.">
        <title>beta-carboline chemical signals induce reveromycin production through a LuxR family regulator in Streptomyces sp. SN-593.</title>
        <authorList>
            <person name="Panthee S."/>
            <person name="Kito N."/>
            <person name="Hayashi T."/>
            <person name="Shimizu T."/>
            <person name="Ishikawa J."/>
            <person name="Hamamoto H."/>
            <person name="Osada H."/>
            <person name="Takahashi S."/>
        </authorList>
    </citation>
    <scope>NUCLEOTIDE SEQUENCE [LARGE SCALE GENOMIC DNA]</scope>
    <source>
        <strain evidence="3 4">SN-593</strain>
    </source>
</reference>
<feature type="region of interest" description="Disordered" evidence="1">
    <location>
        <begin position="109"/>
        <end position="132"/>
    </location>
</feature>
<dbReference type="InterPro" id="IPR009492">
    <property type="entry name" value="TniQ"/>
</dbReference>
<dbReference type="AlphaFoldDB" id="A0A7U3UMF1"/>
<name>A0A7U3UMF1_9ACTN</name>
<dbReference type="Pfam" id="PF06527">
    <property type="entry name" value="TniQ"/>
    <property type="match status" value="1"/>
</dbReference>
<keyword evidence="4" id="KW-1185">Reference proteome</keyword>
<evidence type="ECO:0000313" key="4">
    <source>
        <dbReference type="Proteomes" id="UP000595703"/>
    </source>
</evidence>